<dbReference type="Gene3D" id="2.60.260.40">
    <property type="entry name" value="q5lls5 like domains"/>
    <property type="match status" value="1"/>
</dbReference>
<dbReference type="PANTHER" id="PTHR13156:SF0">
    <property type="entry name" value="NADH DEHYDROGENASE [UBIQUINONE] IRON-SULFUR PROTEIN 6, MITOCHONDRIAL"/>
    <property type="match status" value="1"/>
</dbReference>
<accession>A0A9Q3CQ19</accession>
<dbReference type="InterPro" id="IPR019401">
    <property type="entry name" value="Znf_CHCC"/>
</dbReference>
<dbReference type="Proteomes" id="UP000765509">
    <property type="component" value="Unassembled WGS sequence"/>
</dbReference>
<feature type="region of interest" description="Disordered" evidence="1">
    <location>
        <begin position="34"/>
        <end position="62"/>
    </location>
</feature>
<keyword evidence="4" id="KW-1185">Reference proteome</keyword>
<organism evidence="3 4">
    <name type="scientific">Austropuccinia psidii MF-1</name>
    <dbReference type="NCBI Taxonomy" id="1389203"/>
    <lineage>
        <taxon>Eukaryota</taxon>
        <taxon>Fungi</taxon>
        <taxon>Dikarya</taxon>
        <taxon>Basidiomycota</taxon>
        <taxon>Pucciniomycotina</taxon>
        <taxon>Pucciniomycetes</taxon>
        <taxon>Pucciniales</taxon>
        <taxon>Sphaerophragmiaceae</taxon>
        <taxon>Austropuccinia</taxon>
    </lineage>
</organism>
<gene>
    <name evidence="3" type="ORF">O181_028074</name>
</gene>
<dbReference type="OrthoDB" id="307899at2759"/>
<dbReference type="GO" id="GO:0005739">
    <property type="term" value="C:mitochondrion"/>
    <property type="evidence" value="ECO:0007669"/>
    <property type="project" value="GOC"/>
</dbReference>
<feature type="domain" description="Zinc finger CHCC-type" evidence="2">
    <location>
        <begin position="98"/>
        <end position="133"/>
    </location>
</feature>
<evidence type="ECO:0000256" key="1">
    <source>
        <dbReference type="SAM" id="MobiDB-lite"/>
    </source>
</evidence>
<evidence type="ECO:0000259" key="2">
    <source>
        <dbReference type="Pfam" id="PF10276"/>
    </source>
</evidence>
<dbReference type="AlphaFoldDB" id="A0A9Q3CQ19"/>
<protein>
    <recommendedName>
        <fullName evidence="2">Zinc finger CHCC-type domain-containing protein</fullName>
    </recommendedName>
</protein>
<dbReference type="GO" id="GO:0006120">
    <property type="term" value="P:mitochondrial electron transport, NADH to ubiquinone"/>
    <property type="evidence" value="ECO:0007669"/>
    <property type="project" value="TreeGrafter"/>
</dbReference>
<dbReference type="FunFam" id="2.60.260.40:FF:000003">
    <property type="entry name" value="NADH dehydrogenase [ubiquinone] iron-sulfur protein 6, mitochondrial"/>
    <property type="match status" value="1"/>
</dbReference>
<sequence length="144" mass="16048">MTYRKLFTGPINQVRQARNSLHDPLLKRRSYQTAVEKVSPSNDDQAPNRVSIWSRNQKPKSQAMIGPRFEQTNMNAQPNPLAAIELIAQEPIRMVSSRIAACDGGGGALGHPKVFINLDKPGPHACPYCGLRYECVSSRHDDDH</sequence>
<reference evidence="3" key="1">
    <citation type="submission" date="2021-03" db="EMBL/GenBank/DDBJ databases">
        <title>Draft genome sequence of rust myrtle Austropuccinia psidii MF-1, a brazilian biotype.</title>
        <authorList>
            <person name="Quecine M.C."/>
            <person name="Pachon D.M.R."/>
            <person name="Bonatelli M.L."/>
            <person name="Correr F.H."/>
            <person name="Franceschini L.M."/>
            <person name="Leite T.F."/>
            <person name="Margarido G.R.A."/>
            <person name="Almeida C.A."/>
            <person name="Ferrarezi J.A."/>
            <person name="Labate C.A."/>
        </authorList>
    </citation>
    <scope>NUCLEOTIDE SEQUENCE</scope>
    <source>
        <strain evidence="3">MF-1</strain>
    </source>
</reference>
<dbReference type="Pfam" id="PF10276">
    <property type="entry name" value="zf-CHCC"/>
    <property type="match status" value="1"/>
</dbReference>
<evidence type="ECO:0000313" key="3">
    <source>
        <dbReference type="EMBL" id="MBW0488359.1"/>
    </source>
</evidence>
<proteinExistence type="predicted"/>
<feature type="compositionally biased region" description="Polar residues" evidence="1">
    <location>
        <begin position="51"/>
        <end position="60"/>
    </location>
</feature>
<comment type="caution">
    <text evidence="3">The sequence shown here is derived from an EMBL/GenBank/DDBJ whole genome shotgun (WGS) entry which is preliminary data.</text>
</comment>
<name>A0A9Q3CQ19_9BASI</name>
<evidence type="ECO:0000313" key="4">
    <source>
        <dbReference type="Proteomes" id="UP000765509"/>
    </source>
</evidence>
<dbReference type="PANTHER" id="PTHR13156">
    <property type="entry name" value="NADH-UBIQUINONE OXIDOREDUCTASE 13 KD-A SUBUNIT"/>
    <property type="match status" value="1"/>
</dbReference>
<dbReference type="EMBL" id="AVOT02009565">
    <property type="protein sequence ID" value="MBW0488359.1"/>
    <property type="molecule type" value="Genomic_DNA"/>
</dbReference>